<reference evidence="1 2" key="1">
    <citation type="journal article" date="2018" name="Proc. Natl. Acad. Sci. U.S.A.">
        <title>Linking secondary metabolites to gene clusters through genome sequencing of six diverse Aspergillus species.</title>
        <authorList>
            <person name="Kaerboelling I."/>
            <person name="Vesth T.C."/>
            <person name="Frisvad J.C."/>
            <person name="Nybo J.L."/>
            <person name="Theobald S."/>
            <person name="Kuo A."/>
            <person name="Bowyer P."/>
            <person name="Matsuda Y."/>
            <person name="Mondo S."/>
            <person name="Lyhne E.K."/>
            <person name="Kogle M.E."/>
            <person name="Clum A."/>
            <person name="Lipzen A."/>
            <person name="Salamov A."/>
            <person name="Ngan C.Y."/>
            <person name="Daum C."/>
            <person name="Chiniquy J."/>
            <person name="Barry K."/>
            <person name="LaButti K."/>
            <person name="Haridas S."/>
            <person name="Simmons B.A."/>
            <person name="Magnuson J.K."/>
            <person name="Mortensen U.H."/>
            <person name="Larsen T.O."/>
            <person name="Grigoriev I.V."/>
            <person name="Baker S.E."/>
            <person name="Andersen M.R."/>
        </authorList>
    </citation>
    <scope>NUCLEOTIDE SEQUENCE [LARGE SCALE GENOMIC DNA]</scope>
    <source>
        <strain evidence="1 2">IBT 24754</strain>
    </source>
</reference>
<sequence length="150" mass="16536">MERNSYLPSVFRPSFRGWISRFPFTADQEVLPTTPEVVGGGSGIRDLLLLILSHDYSQDLSVLQKDSPVPSSRLTGSITIFTLVEFSIDYLGPCCTANSACVEILSSINPPHNLGVPGVCFKPEPEFNHQGQKSHLELLTFHVHKGTCHL</sequence>
<proteinExistence type="predicted"/>
<dbReference type="Proteomes" id="UP000244073">
    <property type="component" value="Unassembled WGS sequence"/>
</dbReference>
<dbReference type="AlphaFoldDB" id="A0A2T5LY33"/>
<name>A0A2T5LY33_9EURO</name>
<evidence type="ECO:0000313" key="1">
    <source>
        <dbReference type="EMBL" id="PTU21198.1"/>
    </source>
</evidence>
<protein>
    <submittedName>
        <fullName evidence="1">Uncharacterized protein</fullName>
    </submittedName>
</protein>
<organism evidence="1 2">
    <name type="scientific">Aspergillus ochraceoroseus IBT 24754</name>
    <dbReference type="NCBI Taxonomy" id="1392256"/>
    <lineage>
        <taxon>Eukaryota</taxon>
        <taxon>Fungi</taxon>
        <taxon>Dikarya</taxon>
        <taxon>Ascomycota</taxon>
        <taxon>Pezizomycotina</taxon>
        <taxon>Eurotiomycetes</taxon>
        <taxon>Eurotiomycetidae</taxon>
        <taxon>Eurotiales</taxon>
        <taxon>Aspergillaceae</taxon>
        <taxon>Aspergillus</taxon>
        <taxon>Aspergillus subgen. Nidulantes</taxon>
    </lineage>
</organism>
<gene>
    <name evidence="1" type="ORF">P175DRAFT_0250002</name>
</gene>
<comment type="caution">
    <text evidence="1">The sequence shown here is derived from an EMBL/GenBank/DDBJ whole genome shotgun (WGS) entry which is preliminary data.</text>
</comment>
<evidence type="ECO:0000313" key="2">
    <source>
        <dbReference type="Proteomes" id="UP000244073"/>
    </source>
</evidence>
<dbReference type="GeneID" id="63809576"/>
<accession>A0A2T5LY33</accession>
<dbReference type="RefSeq" id="XP_040752590.1">
    <property type="nucleotide sequence ID" value="XM_040892694.1"/>
</dbReference>
<dbReference type="VEuPathDB" id="FungiDB:P175DRAFT_0250002"/>
<dbReference type="EMBL" id="MSFN02000004">
    <property type="protein sequence ID" value="PTU21198.1"/>
    <property type="molecule type" value="Genomic_DNA"/>
</dbReference>